<dbReference type="SUPFAM" id="SSF46785">
    <property type="entry name" value="Winged helix' DNA-binding domain"/>
    <property type="match status" value="1"/>
</dbReference>
<organism evidence="3 4">
    <name type="scientific">Halobaculum gomorrense</name>
    <dbReference type="NCBI Taxonomy" id="43928"/>
    <lineage>
        <taxon>Archaea</taxon>
        <taxon>Methanobacteriati</taxon>
        <taxon>Methanobacteriota</taxon>
        <taxon>Stenosarchaea group</taxon>
        <taxon>Halobacteria</taxon>
        <taxon>Halobacteriales</taxon>
        <taxon>Haloferacaceae</taxon>
        <taxon>Halobaculum</taxon>
    </lineage>
</organism>
<reference evidence="3 4" key="1">
    <citation type="submission" date="2016-11" db="EMBL/GenBank/DDBJ databases">
        <authorList>
            <person name="Jaros S."/>
            <person name="Januszkiewicz K."/>
            <person name="Wedrychowicz H."/>
        </authorList>
    </citation>
    <scope>NUCLEOTIDE SEQUENCE [LARGE SCALE GENOMIC DNA]</scope>
    <source>
        <strain evidence="3 4">DSM 9297</strain>
    </source>
</reference>
<dbReference type="EMBL" id="FQWV01000001">
    <property type="protein sequence ID" value="SHG56999.1"/>
    <property type="molecule type" value="Genomic_DNA"/>
</dbReference>
<dbReference type="AlphaFoldDB" id="A0A1M5KWW1"/>
<dbReference type="RefSeq" id="WP_143165346.1">
    <property type="nucleotide sequence ID" value="NZ_FQWV01000001.1"/>
</dbReference>
<evidence type="ECO:0000259" key="2">
    <source>
        <dbReference type="Pfam" id="PF25213"/>
    </source>
</evidence>
<evidence type="ECO:0000313" key="3">
    <source>
        <dbReference type="EMBL" id="SHG56999.1"/>
    </source>
</evidence>
<proteinExistence type="predicted"/>
<accession>A0A1M5KWW1</accession>
<dbReference type="Pfam" id="PF25213">
    <property type="entry name" value="HVO_A0261_N"/>
    <property type="match status" value="1"/>
</dbReference>
<sequence length="271" mass="30679">MDSDLVSLALERRTYLELAASSPRWKRDFVDELSDSRSTVNRVIPDLVDADLLEQSSRGYRLTYTGRVLLESVQEITAIGDTVGETEGLLNNLPDSAPVNPRLFVDADILTTDVPSVTALTQEPREQILSADRVRAIGLADNDPKMIEGFYDRVTGEDEFILELIAEDSLARHLLETYGDLLDETLQMESLSISSTDSVPFGFYLTFSDSERRELIMPIHDDQRILRGMIRTKNERALEWADKLYEEVQSDAIPLREIAERRSDWLGHSAE</sequence>
<dbReference type="Proteomes" id="UP000184357">
    <property type="component" value="Unassembled WGS sequence"/>
</dbReference>
<protein>
    <submittedName>
        <fullName evidence="3">Predicted transcriptional regulator, contains HTH domain</fullName>
    </submittedName>
</protein>
<dbReference type="InterPro" id="IPR013561">
    <property type="entry name" value="FilR1_middle_dom"/>
</dbReference>
<dbReference type="InterPro" id="IPR057527">
    <property type="entry name" value="HVO_A0261-like_N"/>
</dbReference>
<dbReference type="InterPro" id="IPR036390">
    <property type="entry name" value="WH_DNA-bd_sf"/>
</dbReference>
<evidence type="ECO:0000313" key="4">
    <source>
        <dbReference type="Proteomes" id="UP000184357"/>
    </source>
</evidence>
<name>A0A1M5KWW1_9EURY</name>
<feature type="domain" description="HVO-A0261-like N-terminal" evidence="2">
    <location>
        <begin position="9"/>
        <end position="76"/>
    </location>
</feature>
<keyword evidence="4" id="KW-1185">Reference proteome</keyword>
<dbReference type="Pfam" id="PF08350">
    <property type="entry name" value="FilR1_middle"/>
    <property type="match status" value="1"/>
</dbReference>
<feature type="domain" description="Methanogenesis regulatory protein FilR1 middle" evidence="1">
    <location>
        <begin position="120"/>
        <end position="250"/>
    </location>
</feature>
<gene>
    <name evidence="3" type="ORF">SAMN05443636_0668</name>
</gene>
<dbReference type="OrthoDB" id="11410at2157"/>
<dbReference type="STRING" id="43928.SAMN05443636_0668"/>
<evidence type="ECO:0000259" key="1">
    <source>
        <dbReference type="Pfam" id="PF08350"/>
    </source>
</evidence>